<organism evidence="2 3">
    <name type="scientific">Guptibacillus hwajinpoensis</name>
    <dbReference type="NCBI Taxonomy" id="208199"/>
    <lineage>
        <taxon>Bacteria</taxon>
        <taxon>Bacillati</taxon>
        <taxon>Bacillota</taxon>
        <taxon>Bacilli</taxon>
        <taxon>Bacillales</taxon>
        <taxon>Guptibacillaceae</taxon>
        <taxon>Guptibacillus</taxon>
    </lineage>
</organism>
<proteinExistence type="predicted"/>
<comment type="caution">
    <text evidence="2">The sequence shown here is derived from an EMBL/GenBank/DDBJ whole genome shotgun (WGS) entry which is preliminary data.</text>
</comment>
<keyword evidence="3" id="KW-1185">Reference proteome</keyword>
<evidence type="ECO:0000313" key="3">
    <source>
        <dbReference type="Proteomes" id="UP000035996"/>
    </source>
</evidence>
<sequence length="205" mass="23648">MDEKLKSLRARMIDTKAVSFEDHHKKRVRSRLQHPDTPPKTRRFTIFIQEKFPAYLTYIVLLVMLTGTGLFAASEIGFLYTETNNTETKMQATPSKEELYTAIFQSLETINSESDREQARSFIESYLTNLDNWRISDANADFTNRKAILAQGRITEGSFDKTTFSLWVEPNSGLPLEFVIRNQESSVLEEFKLSNDTIAKAYKQK</sequence>
<keyword evidence="1" id="KW-0812">Transmembrane</keyword>
<evidence type="ECO:0000313" key="2">
    <source>
        <dbReference type="EMBL" id="KMM37270.1"/>
    </source>
</evidence>
<feature type="transmembrane region" description="Helical" evidence="1">
    <location>
        <begin position="52"/>
        <end position="73"/>
    </location>
</feature>
<keyword evidence="1" id="KW-1133">Transmembrane helix</keyword>
<name>A0A0J6CVR7_9BACL</name>
<dbReference type="RefSeq" id="WP_048312160.1">
    <property type="nucleotide sequence ID" value="NZ_CP119526.1"/>
</dbReference>
<dbReference type="OrthoDB" id="2965280at2"/>
<reference evidence="2" key="1">
    <citation type="submission" date="2015-06" db="EMBL/GenBank/DDBJ databases">
        <authorList>
            <person name="Liu B."/>
            <person name="Wang J."/>
            <person name="Zhu Y."/>
            <person name="Liu G."/>
            <person name="Chen Q."/>
            <person name="Zheng C."/>
            <person name="Che J."/>
            <person name="Ge C."/>
            <person name="Shi H."/>
            <person name="Pan Z."/>
            <person name="Liu X."/>
        </authorList>
    </citation>
    <scope>NUCLEOTIDE SEQUENCE [LARGE SCALE GENOMIC DNA]</scope>
    <source>
        <strain evidence="2">DSM 16346</strain>
    </source>
</reference>
<accession>A0A0J6CVR7</accession>
<evidence type="ECO:0000256" key="1">
    <source>
        <dbReference type="SAM" id="Phobius"/>
    </source>
</evidence>
<dbReference type="EMBL" id="LELK01000004">
    <property type="protein sequence ID" value="KMM37270.1"/>
    <property type="molecule type" value="Genomic_DNA"/>
</dbReference>
<dbReference type="Proteomes" id="UP000035996">
    <property type="component" value="Unassembled WGS sequence"/>
</dbReference>
<protein>
    <submittedName>
        <fullName evidence="2">Uncharacterized protein</fullName>
    </submittedName>
</protein>
<gene>
    <name evidence="2" type="ORF">AB986_15515</name>
</gene>
<keyword evidence="1" id="KW-0472">Membrane</keyword>
<dbReference type="AlphaFoldDB" id="A0A0J6CVR7"/>